<sequence>MVATGDTIPNFQGSDGVLYNATPAELKDKALDIRNTQETVQGELGRLKSYVVGLEAVWGGIAANTFQELMREWDAHAAQLQEALLGISTGLDTTADNYIQGEHVNLMNLNSVTLPPARLS</sequence>
<organism evidence="1 2">
    <name type="scientific">Streptomyces adustus</name>
    <dbReference type="NCBI Taxonomy" id="1609272"/>
    <lineage>
        <taxon>Bacteria</taxon>
        <taxon>Bacillati</taxon>
        <taxon>Actinomycetota</taxon>
        <taxon>Actinomycetes</taxon>
        <taxon>Kitasatosporales</taxon>
        <taxon>Streptomycetaceae</taxon>
        <taxon>Streptomyces</taxon>
    </lineage>
</organism>
<gene>
    <name evidence="1" type="ORF">FNH09_05355</name>
</gene>
<dbReference type="Pfam" id="PF06013">
    <property type="entry name" value="WXG100"/>
    <property type="match status" value="1"/>
</dbReference>
<dbReference type="AlphaFoldDB" id="A0A5N8V658"/>
<dbReference type="RefSeq" id="WP_152885574.1">
    <property type="nucleotide sequence ID" value="NZ_VJZD01000013.1"/>
</dbReference>
<dbReference type="OrthoDB" id="3400155at2"/>
<evidence type="ECO:0000313" key="2">
    <source>
        <dbReference type="Proteomes" id="UP000325849"/>
    </source>
</evidence>
<protein>
    <submittedName>
        <fullName evidence="1">WXG100 family type VII secretion target</fullName>
    </submittedName>
</protein>
<comment type="caution">
    <text evidence="1">The sequence shown here is derived from an EMBL/GenBank/DDBJ whole genome shotgun (WGS) entry which is preliminary data.</text>
</comment>
<proteinExistence type="predicted"/>
<dbReference type="NCBIfam" id="TIGR03930">
    <property type="entry name" value="WXG100_ESAT6"/>
    <property type="match status" value="1"/>
</dbReference>
<dbReference type="Proteomes" id="UP000325849">
    <property type="component" value="Unassembled WGS sequence"/>
</dbReference>
<name>A0A5N8V658_9ACTN</name>
<evidence type="ECO:0000313" key="1">
    <source>
        <dbReference type="EMBL" id="MPY30760.1"/>
    </source>
</evidence>
<dbReference type="SUPFAM" id="SSF140453">
    <property type="entry name" value="EsxAB dimer-like"/>
    <property type="match status" value="1"/>
</dbReference>
<accession>A0A5N8V658</accession>
<dbReference type="Gene3D" id="1.10.287.1060">
    <property type="entry name" value="ESAT-6-like"/>
    <property type="match status" value="1"/>
</dbReference>
<dbReference type="EMBL" id="VJZD01000013">
    <property type="protein sequence ID" value="MPY30760.1"/>
    <property type="molecule type" value="Genomic_DNA"/>
</dbReference>
<reference evidence="1 2" key="1">
    <citation type="submission" date="2019-07" db="EMBL/GenBank/DDBJ databases">
        <title>New species of Amycolatopsis and Streptomyces.</title>
        <authorList>
            <person name="Duangmal K."/>
            <person name="Teo W.F.A."/>
            <person name="Lipun K."/>
        </authorList>
    </citation>
    <scope>NUCLEOTIDE SEQUENCE [LARGE SCALE GENOMIC DNA]</scope>
    <source>
        <strain evidence="1 2">NBRC 109810</strain>
    </source>
</reference>
<keyword evidence="2" id="KW-1185">Reference proteome</keyword>
<dbReference type="InterPro" id="IPR010310">
    <property type="entry name" value="T7SS_ESAT-6-like"/>
</dbReference>
<dbReference type="InterPro" id="IPR036689">
    <property type="entry name" value="ESAT-6-like_sf"/>
</dbReference>